<evidence type="ECO:0000313" key="1">
    <source>
        <dbReference type="EMBL" id="ERK31400.1"/>
    </source>
</evidence>
<protein>
    <submittedName>
        <fullName evidence="1">Uncharacterized protein</fullName>
    </submittedName>
</protein>
<dbReference type="AlphaFoldDB" id="U2PY42"/>
<organism evidence="1 2">
    <name type="scientific">Clostridium intestinale URNW</name>
    <dbReference type="NCBI Taxonomy" id="1294142"/>
    <lineage>
        <taxon>Bacteria</taxon>
        <taxon>Bacillati</taxon>
        <taxon>Bacillota</taxon>
        <taxon>Clostridia</taxon>
        <taxon>Eubacteriales</taxon>
        <taxon>Clostridiaceae</taxon>
        <taxon>Clostridium</taxon>
    </lineage>
</organism>
<proteinExistence type="predicted"/>
<gene>
    <name evidence="1" type="ORF">CINTURNW_1687</name>
</gene>
<sequence length="90" mass="10640">MQRIIKLPEQLYNYLCEALSDSKQILDIIKINTTIENNTATMIIDIDTKIDLMEYVEDLQLEIGFENQDYLNDDGRKLQSIYDEIHRQTN</sequence>
<dbReference type="HOGENOM" id="CLU_2463666_0_0_9"/>
<reference evidence="1 2" key="1">
    <citation type="journal article" date="2013" name="Genome Announc.">
        <title>Draft Genome Sequence of the Hydrogen- and Ethanol-Producing Bacterium Clostridium intestinale Strain URNW.</title>
        <authorList>
            <person name="Lal S."/>
            <person name="Ramachandran U."/>
            <person name="Zhang X."/>
            <person name="Sparling R."/>
            <person name="Levin D.B."/>
        </authorList>
    </citation>
    <scope>NUCLEOTIDE SEQUENCE [LARGE SCALE GENOMIC DNA]</scope>
    <source>
        <strain evidence="1 2">URNW</strain>
    </source>
</reference>
<comment type="caution">
    <text evidence="1">The sequence shown here is derived from an EMBL/GenBank/DDBJ whole genome shotgun (WGS) entry which is preliminary data.</text>
</comment>
<keyword evidence="2" id="KW-1185">Reference proteome</keyword>
<name>U2PY42_9CLOT</name>
<dbReference type="Proteomes" id="UP000016721">
    <property type="component" value="Unassembled WGS sequence"/>
</dbReference>
<dbReference type="RefSeq" id="WP_021801693.1">
    <property type="nucleotide sequence ID" value="NZ_KI273145.1"/>
</dbReference>
<evidence type="ECO:0000313" key="2">
    <source>
        <dbReference type="Proteomes" id="UP000016721"/>
    </source>
</evidence>
<accession>U2PY42</accession>
<dbReference type="eggNOG" id="ENOG5031YH7">
    <property type="taxonomic scope" value="Bacteria"/>
</dbReference>
<dbReference type="PATRIC" id="fig|1294142.3.peg.1718"/>
<dbReference type="STRING" id="1294142.CINTURNW_1687"/>
<dbReference type="EMBL" id="APJA01000012">
    <property type="protein sequence ID" value="ERK31400.1"/>
    <property type="molecule type" value="Genomic_DNA"/>
</dbReference>
<dbReference type="OrthoDB" id="1928115at2"/>